<dbReference type="AlphaFoldDB" id="A0A318NEM8"/>
<comment type="caution">
    <text evidence="13">The sequence shown here is derived from an EMBL/GenBank/DDBJ whole genome shotgun (WGS) entry which is preliminary data.</text>
</comment>
<dbReference type="GO" id="GO:0000156">
    <property type="term" value="F:phosphorelay response regulator activity"/>
    <property type="evidence" value="ECO:0007669"/>
    <property type="project" value="TreeGrafter"/>
</dbReference>
<evidence type="ECO:0000259" key="11">
    <source>
        <dbReference type="PROSITE" id="PS50110"/>
    </source>
</evidence>
<dbReference type="PROSITE" id="PS50110">
    <property type="entry name" value="RESPONSE_REGULATORY"/>
    <property type="match status" value="1"/>
</dbReference>
<evidence type="ECO:0000259" key="12">
    <source>
        <dbReference type="PROSITE" id="PS51755"/>
    </source>
</evidence>
<accession>A0A318NEM8</accession>
<dbReference type="SUPFAM" id="SSF46894">
    <property type="entry name" value="C-terminal effector domain of the bipartite response regulators"/>
    <property type="match status" value="1"/>
</dbReference>
<feature type="domain" description="Response regulatory" evidence="11">
    <location>
        <begin position="6"/>
        <end position="119"/>
    </location>
</feature>
<protein>
    <recommendedName>
        <fullName evidence="8">Regulatory protein VirG</fullName>
    </recommendedName>
</protein>
<evidence type="ECO:0000256" key="2">
    <source>
        <dbReference type="ARBA" id="ARBA00022490"/>
    </source>
</evidence>
<dbReference type="FunFam" id="1.10.10.10:FF:000099">
    <property type="entry name" value="Two-component system response regulator TorR"/>
    <property type="match status" value="1"/>
</dbReference>
<dbReference type="SMART" id="SM00862">
    <property type="entry name" value="Trans_reg_C"/>
    <property type="match status" value="1"/>
</dbReference>
<reference evidence="13 14" key="1">
    <citation type="submission" date="2018-05" db="EMBL/GenBank/DDBJ databases">
        <title>Reference genomes for bee gut microbiota database.</title>
        <authorList>
            <person name="Ellegaard K.M."/>
        </authorList>
    </citation>
    <scope>NUCLEOTIDE SEQUENCE [LARGE SCALE GENOMIC DNA]</scope>
    <source>
        <strain evidence="13 14">ESL0284</strain>
    </source>
</reference>
<dbReference type="SMART" id="SM00448">
    <property type="entry name" value="REC"/>
    <property type="match status" value="1"/>
</dbReference>
<dbReference type="Pfam" id="PF00486">
    <property type="entry name" value="Trans_reg_C"/>
    <property type="match status" value="1"/>
</dbReference>
<evidence type="ECO:0000313" key="13">
    <source>
        <dbReference type="EMBL" id="PXZ02028.1"/>
    </source>
</evidence>
<dbReference type="SUPFAM" id="SSF52172">
    <property type="entry name" value="CheY-like"/>
    <property type="match status" value="1"/>
</dbReference>
<gene>
    <name evidence="13" type="ORF">DK869_03270</name>
</gene>
<dbReference type="CDD" id="cd00383">
    <property type="entry name" value="trans_reg_C"/>
    <property type="match status" value="1"/>
</dbReference>
<name>A0A318NEM8_9PROT</name>
<evidence type="ECO:0000256" key="5">
    <source>
        <dbReference type="ARBA" id="ARBA00023015"/>
    </source>
</evidence>
<comment type="subcellular location">
    <subcellularLocation>
        <location evidence="1">Cytoplasm</location>
    </subcellularLocation>
</comment>
<keyword evidence="6 10" id="KW-0238">DNA-binding</keyword>
<dbReference type="PANTHER" id="PTHR48111">
    <property type="entry name" value="REGULATOR OF RPOS"/>
    <property type="match status" value="1"/>
</dbReference>
<sequence length="241" mass="28128">MEQTIHLLIIDDDHEIVDLLSQFLQKHHFKVSYAYNGEQVRQIWKNNHFDLVILDLMLPQESGFEIAHWLRKKADIPIIMLTAMGDEADRIIGLELGADDYMAKPFNPRELLARIHAVLHRSQRKQFAHNPYIQKIIQFGDWKVNLLHRQLLNPQNVEVSLTSKEYDLLIALIEHAPEIVTRETLSEILYGHQLPSTDRTIDVTLSRLRRKLQDDSRQPKIIKTVHRGGYLLALPIHYVTT</sequence>
<dbReference type="GO" id="GO:0032993">
    <property type="term" value="C:protein-DNA complex"/>
    <property type="evidence" value="ECO:0007669"/>
    <property type="project" value="TreeGrafter"/>
</dbReference>
<evidence type="ECO:0000256" key="10">
    <source>
        <dbReference type="PROSITE-ProRule" id="PRU01091"/>
    </source>
</evidence>
<evidence type="ECO:0000313" key="14">
    <source>
        <dbReference type="Proteomes" id="UP000247565"/>
    </source>
</evidence>
<dbReference type="Proteomes" id="UP000247565">
    <property type="component" value="Unassembled WGS sequence"/>
</dbReference>
<dbReference type="GO" id="GO:0005829">
    <property type="term" value="C:cytosol"/>
    <property type="evidence" value="ECO:0007669"/>
    <property type="project" value="TreeGrafter"/>
</dbReference>
<dbReference type="EMBL" id="QGLT01000001">
    <property type="protein sequence ID" value="PXZ02028.1"/>
    <property type="molecule type" value="Genomic_DNA"/>
</dbReference>
<dbReference type="Gene3D" id="6.10.250.690">
    <property type="match status" value="1"/>
</dbReference>
<dbReference type="GO" id="GO:0000976">
    <property type="term" value="F:transcription cis-regulatory region binding"/>
    <property type="evidence" value="ECO:0007669"/>
    <property type="project" value="TreeGrafter"/>
</dbReference>
<dbReference type="InterPro" id="IPR016032">
    <property type="entry name" value="Sig_transdc_resp-reg_C-effctor"/>
</dbReference>
<dbReference type="InterPro" id="IPR001789">
    <property type="entry name" value="Sig_transdc_resp-reg_receiver"/>
</dbReference>
<dbReference type="Gene3D" id="1.10.10.10">
    <property type="entry name" value="Winged helix-like DNA-binding domain superfamily/Winged helix DNA-binding domain"/>
    <property type="match status" value="1"/>
</dbReference>
<dbReference type="GO" id="GO:0006355">
    <property type="term" value="P:regulation of DNA-templated transcription"/>
    <property type="evidence" value="ECO:0007669"/>
    <property type="project" value="InterPro"/>
</dbReference>
<proteinExistence type="predicted"/>
<feature type="modified residue" description="4-aspartylphosphate" evidence="9">
    <location>
        <position position="55"/>
    </location>
</feature>
<dbReference type="Pfam" id="PF00072">
    <property type="entry name" value="Response_reg"/>
    <property type="match status" value="1"/>
</dbReference>
<organism evidence="13 14">
    <name type="scientific">Commensalibacter melissae</name>
    <dbReference type="NCBI Taxonomy" id="2070537"/>
    <lineage>
        <taxon>Bacteria</taxon>
        <taxon>Pseudomonadati</taxon>
        <taxon>Pseudomonadota</taxon>
        <taxon>Alphaproteobacteria</taxon>
        <taxon>Acetobacterales</taxon>
        <taxon>Acetobacteraceae</taxon>
    </lineage>
</organism>
<evidence type="ECO:0000256" key="3">
    <source>
        <dbReference type="ARBA" id="ARBA00022553"/>
    </source>
</evidence>
<dbReference type="InterPro" id="IPR011006">
    <property type="entry name" value="CheY-like_superfamily"/>
</dbReference>
<dbReference type="Gene3D" id="3.40.50.2300">
    <property type="match status" value="1"/>
</dbReference>
<dbReference type="PANTHER" id="PTHR48111:SF4">
    <property type="entry name" value="DNA-BINDING DUAL TRANSCRIPTIONAL REGULATOR OMPR"/>
    <property type="match status" value="1"/>
</dbReference>
<dbReference type="PROSITE" id="PS51755">
    <property type="entry name" value="OMPR_PHOB"/>
    <property type="match status" value="1"/>
</dbReference>
<evidence type="ECO:0000256" key="9">
    <source>
        <dbReference type="PROSITE-ProRule" id="PRU00169"/>
    </source>
</evidence>
<dbReference type="RefSeq" id="WP_110438546.1">
    <property type="nucleotide sequence ID" value="NZ_CP046393.1"/>
</dbReference>
<feature type="domain" description="OmpR/PhoB-type" evidence="12">
    <location>
        <begin position="134"/>
        <end position="234"/>
    </location>
</feature>
<keyword evidence="3 9" id="KW-0597">Phosphoprotein</keyword>
<keyword evidence="4" id="KW-0902">Two-component regulatory system</keyword>
<keyword evidence="5" id="KW-0805">Transcription regulation</keyword>
<keyword evidence="14" id="KW-1185">Reference proteome</keyword>
<dbReference type="InterPro" id="IPR039420">
    <property type="entry name" value="WalR-like"/>
</dbReference>
<dbReference type="InterPro" id="IPR001867">
    <property type="entry name" value="OmpR/PhoB-type_DNA-bd"/>
</dbReference>
<evidence type="ECO:0000256" key="6">
    <source>
        <dbReference type="ARBA" id="ARBA00023125"/>
    </source>
</evidence>
<keyword evidence="7" id="KW-0804">Transcription</keyword>
<evidence type="ECO:0000256" key="7">
    <source>
        <dbReference type="ARBA" id="ARBA00023163"/>
    </source>
</evidence>
<dbReference type="FunFam" id="3.40.50.2300:FF:000001">
    <property type="entry name" value="DNA-binding response regulator PhoB"/>
    <property type="match status" value="1"/>
</dbReference>
<evidence type="ECO:0000256" key="4">
    <source>
        <dbReference type="ARBA" id="ARBA00023012"/>
    </source>
</evidence>
<evidence type="ECO:0000256" key="8">
    <source>
        <dbReference type="ARBA" id="ARBA00067337"/>
    </source>
</evidence>
<dbReference type="InterPro" id="IPR036388">
    <property type="entry name" value="WH-like_DNA-bd_sf"/>
</dbReference>
<keyword evidence="2" id="KW-0963">Cytoplasm</keyword>
<feature type="DNA-binding region" description="OmpR/PhoB-type" evidence="10">
    <location>
        <begin position="134"/>
        <end position="234"/>
    </location>
</feature>
<dbReference type="OrthoDB" id="9784252at2"/>
<evidence type="ECO:0000256" key="1">
    <source>
        <dbReference type="ARBA" id="ARBA00004496"/>
    </source>
</evidence>